<name>A0A3E3JYH6_9FIRM</name>
<organism evidence="1 2">
    <name type="scientific">Sellimonas intestinalis</name>
    <dbReference type="NCBI Taxonomy" id="1653434"/>
    <lineage>
        <taxon>Bacteria</taxon>
        <taxon>Bacillati</taxon>
        <taxon>Bacillota</taxon>
        <taxon>Clostridia</taxon>
        <taxon>Lachnospirales</taxon>
        <taxon>Lachnospiraceae</taxon>
        <taxon>Sellimonas</taxon>
    </lineage>
</organism>
<dbReference type="EMBL" id="QVLX01000017">
    <property type="protein sequence ID" value="RGE84385.1"/>
    <property type="molecule type" value="Genomic_DNA"/>
</dbReference>
<keyword evidence="2" id="KW-1185">Reference proteome</keyword>
<accession>A0A3E3JYH6</accession>
<evidence type="ECO:0000313" key="2">
    <source>
        <dbReference type="Proteomes" id="UP000261080"/>
    </source>
</evidence>
<reference evidence="1 2" key="1">
    <citation type="submission" date="2018-08" db="EMBL/GenBank/DDBJ databases">
        <title>A genome reference for cultivated species of the human gut microbiota.</title>
        <authorList>
            <person name="Zou Y."/>
            <person name="Xue W."/>
            <person name="Luo G."/>
        </authorList>
    </citation>
    <scope>NUCLEOTIDE SEQUENCE [LARGE SCALE GENOMIC DNA]</scope>
    <source>
        <strain evidence="1 2">AF37-2AT</strain>
    </source>
</reference>
<dbReference type="Proteomes" id="UP000261080">
    <property type="component" value="Unassembled WGS sequence"/>
</dbReference>
<gene>
    <name evidence="1" type="ORF">DW016_15570</name>
</gene>
<protein>
    <recommendedName>
        <fullName evidence="3">Head-tail adaptor protein</fullName>
    </recommendedName>
</protein>
<dbReference type="OrthoDB" id="9936334at2"/>
<dbReference type="RefSeq" id="WP_024732885.1">
    <property type="nucleotide sequence ID" value="NZ_CALBAT010000008.1"/>
</dbReference>
<comment type="caution">
    <text evidence="1">The sequence shown here is derived from an EMBL/GenBank/DDBJ whole genome shotgun (WGS) entry which is preliminary data.</text>
</comment>
<evidence type="ECO:0000313" key="1">
    <source>
        <dbReference type="EMBL" id="RGE84385.1"/>
    </source>
</evidence>
<proteinExistence type="predicted"/>
<sequence>MQMPEYTSGAMQLYYIRQDESKDYPEEHLENSNVGDIWYRELSVFDRTKYEFDQGGKEVTMKIRIPVYKGIDSRCVCMIEGKQHHVYNATHVTDKDGFQETELTLIRPEKELKIQ</sequence>
<evidence type="ECO:0008006" key="3">
    <source>
        <dbReference type="Google" id="ProtNLM"/>
    </source>
</evidence>
<dbReference type="GeneID" id="97193101"/>
<dbReference type="AlphaFoldDB" id="A0A3E3JYH6"/>